<feature type="non-terminal residue" evidence="2">
    <location>
        <position position="1"/>
    </location>
</feature>
<evidence type="ECO:0000313" key="2">
    <source>
        <dbReference type="EMBL" id="GAF91884.1"/>
    </source>
</evidence>
<dbReference type="EMBL" id="BARS01014283">
    <property type="protein sequence ID" value="GAF91884.1"/>
    <property type="molecule type" value="Genomic_DNA"/>
</dbReference>
<evidence type="ECO:0000256" key="1">
    <source>
        <dbReference type="SAM" id="MobiDB-lite"/>
    </source>
</evidence>
<comment type="caution">
    <text evidence="2">The sequence shown here is derived from an EMBL/GenBank/DDBJ whole genome shotgun (WGS) entry which is preliminary data.</text>
</comment>
<name>X0TFA2_9ZZZZ</name>
<gene>
    <name evidence="2" type="ORF">S01H1_24201</name>
</gene>
<feature type="region of interest" description="Disordered" evidence="1">
    <location>
        <begin position="1"/>
        <end position="30"/>
    </location>
</feature>
<proteinExistence type="predicted"/>
<reference evidence="2" key="1">
    <citation type="journal article" date="2014" name="Front. Microbiol.">
        <title>High frequency of phylogenetically diverse reductive dehalogenase-homologous genes in deep subseafloor sedimentary metagenomes.</title>
        <authorList>
            <person name="Kawai M."/>
            <person name="Futagami T."/>
            <person name="Toyoda A."/>
            <person name="Takaki Y."/>
            <person name="Nishi S."/>
            <person name="Hori S."/>
            <person name="Arai W."/>
            <person name="Tsubouchi T."/>
            <person name="Morono Y."/>
            <person name="Uchiyama I."/>
            <person name="Ito T."/>
            <person name="Fujiyama A."/>
            <person name="Inagaki F."/>
            <person name="Takami H."/>
        </authorList>
    </citation>
    <scope>NUCLEOTIDE SEQUENCE</scope>
    <source>
        <strain evidence="2">Expedition CK06-06</strain>
    </source>
</reference>
<sequence>GGKIKKTCPDGLYAETHNHAQRHGSRSQILEFRPLRDLTLNTVANPDLTPNRPISGQ</sequence>
<accession>X0TFA2</accession>
<dbReference type="AlphaFoldDB" id="X0TFA2"/>
<protein>
    <submittedName>
        <fullName evidence="2">Uncharacterized protein</fullName>
    </submittedName>
</protein>
<organism evidence="2">
    <name type="scientific">marine sediment metagenome</name>
    <dbReference type="NCBI Taxonomy" id="412755"/>
    <lineage>
        <taxon>unclassified sequences</taxon>
        <taxon>metagenomes</taxon>
        <taxon>ecological metagenomes</taxon>
    </lineage>
</organism>